<proteinExistence type="predicted"/>
<accession>A0A0V1JYR4</accession>
<dbReference type="AlphaFoldDB" id="A0A0V1JYR4"/>
<evidence type="ECO:0000313" key="2">
    <source>
        <dbReference type="Proteomes" id="UP000054826"/>
    </source>
</evidence>
<dbReference type="EMBL" id="JYDV01000029">
    <property type="protein sequence ID" value="KRZ40146.1"/>
    <property type="molecule type" value="Genomic_DNA"/>
</dbReference>
<comment type="caution">
    <text evidence="1">The sequence shown here is derived from an EMBL/GenBank/DDBJ whole genome shotgun (WGS) entry which is preliminary data.</text>
</comment>
<protein>
    <submittedName>
        <fullName evidence="1">Uncharacterized protein</fullName>
    </submittedName>
</protein>
<evidence type="ECO:0000313" key="1">
    <source>
        <dbReference type="EMBL" id="KRZ40146.1"/>
    </source>
</evidence>
<sequence>MSYRNRLLVLPDSGEDYSGRRRRHQRHFWTTASFITATPDFSVVHIHENGDLRDSAEVLSTGSVRNTTEPRRGSIRQAERGIRTNPLIGWCAIFSRPLVEVDHKYTLSNNCTLSTNGLRSKRNGQGMLGERYRISLQTVHEIMYRQVAVHPMIAMPEGLDGRWAFAVVTAGR</sequence>
<organism evidence="1 2">
    <name type="scientific">Trichinella pseudospiralis</name>
    <name type="common">Parasitic roundworm</name>
    <dbReference type="NCBI Taxonomy" id="6337"/>
    <lineage>
        <taxon>Eukaryota</taxon>
        <taxon>Metazoa</taxon>
        <taxon>Ecdysozoa</taxon>
        <taxon>Nematoda</taxon>
        <taxon>Enoplea</taxon>
        <taxon>Dorylaimia</taxon>
        <taxon>Trichinellida</taxon>
        <taxon>Trichinellidae</taxon>
        <taxon>Trichinella</taxon>
    </lineage>
</organism>
<reference evidence="1 2" key="1">
    <citation type="submission" date="2015-01" db="EMBL/GenBank/DDBJ databases">
        <title>Evolution of Trichinella species and genotypes.</title>
        <authorList>
            <person name="Korhonen P.K."/>
            <person name="Edoardo P."/>
            <person name="Giuseppe L.R."/>
            <person name="Gasser R.B."/>
        </authorList>
    </citation>
    <scope>NUCLEOTIDE SEQUENCE [LARGE SCALE GENOMIC DNA]</scope>
    <source>
        <strain evidence="1">ISS176</strain>
    </source>
</reference>
<name>A0A0V1JYR4_TRIPS</name>
<dbReference type="Proteomes" id="UP000054826">
    <property type="component" value="Unassembled WGS sequence"/>
</dbReference>
<gene>
    <name evidence="1" type="ORF">T4C_10240</name>
</gene>